<proteinExistence type="predicted"/>
<dbReference type="Proteomes" id="UP001379533">
    <property type="component" value="Chromosome"/>
</dbReference>
<dbReference type="PANTHER" id="PTHR43792:SF1">
    <property type="entry name" value="N-ACETYLTRANSFERASE DOMAIN-CONTAINING PROTEIN"/>
    <property type="match status" value="1"/>
</dbReference>
<dbReference type="Pfam" id="PF13302">
    <property type="entry name" value="Acetyltransf_3"/>
    <property type="match status" value="1"/>
</dbReference>
<dbReference type="RefSeq" id="WP_394841884.1">
    <property type="nucleotide sequence ID" value="NZ_CP089982.1"/>
</dbReference>
<evidence type="ECO:0000259" key="1">
    <source>
        <dbReference type="PROSITE" id="PS51186"/>
    </source>
</evidence>
<dbReference type="EMBL" id="CP089982">
    <property type="protein sequence ID" value="WXA91265.1"/>
    <property type="molecule type" value="Genomic_DNA"/>
</dbReference>
<feature type="domain" description="N-acetyltransferase" evidence="1">
    <location>
        <begin position="15"/>
        <end position="178"/>
    </location>
</feature>
<evidence type="ECO:0000313" key="3">
    <source>
        <dbReference type="Proteomes" id="UP001379533"/>
    </source>
</evidence>
<protein>
    <submittedName>
        <fullName evidence="2">GNAT family N-acetyltransferase</fullName>
    </submittedName>
</protein>
<accession>A0ABZ2K2C8</accession>
<dbReference type="Gene3D" id="3.40.630.30">
    <property type="match status" value="1"/>
</dbReference>
<dbReference type="InterPro" id="IPR000182">
    <property type="entry name" value="GNAT_dom"/>
</dbReference>
<dbReference type="InterPro" id="IPR051531">
    <property type="entry name" value="N-acetyltransferase"/>
</dbReference>
<name>A0ABZ2K2C8_9BACT</name>
<keyword evidence="3" id="KW-1185">Reference proteome</keyword>
<dbReference type="SUPFAM" id="SSF55729">
    <property type="entry name" value="Acyl-CoA N-acyltransferases (Nat)"/>
    <property type="match status" value="1"/>
</dbReference>
<gene>
    <name evidence="2" type="ORF">LZC95_33015</name>
</gene>
<evidence type="ECO:0000313" key="2">
    <source>
        <dbReference type="EMBL" id="WXA91265.1"/>
    </source>
</evidence>
<sequence>MPTNVIVPTLDTERLHLRGFRPDDLEAYSAMLSDPQFIRHVASQAIPREDVWARILRHIGHWAVFGFGVWALEEKATGRFAGEVGFSRLERDIAPPFGEAPEAGWGLAPWSHGQGFAKEATAAIHRWFDGEFGPRRTVCMIRPANTVSMRIAEKCGYRELHRVPYRGAPMVVFERTPPP</sequence>
<reference evidence="2 3" key="1">
    <citation type="submission" date="2021-12" db="EMBL/GenBank/DDBJ databases">
        <title>Discovery of the Pendulisporaceae a myxobacterial family with distinct sporulation behavior and unique specialized metabolism.</title>
        <authorList>
            <person name="Garcia R."/>
            <person name="Popoff A."/>
            <person name="Bader C.D."/>
            <person name="Loehr J."/>
            <person name="Walesch S."/>
            <person name="Walt C."/>
            <person name="Boldt J."/>
            <person name="Bunk B."/>
            <person name="Haeckl F.J.F.P.J."/>
            <person name="Gunesch A.P."/>
            <person name="Birkelbach J."/>
            <person name="Nuebel U."/>
            <person name="Pietschmann T."/>
            <person name="Bach T."/>
            <person name="Mueller R."/>
        </authorList>
    </citation>
    <scope>NUCLEOTIDE SEQUENCE [LARGE SCALE GENOMIC DNA]</scope>
    <source>
        <strain evidence="2 3">MSr12523</strain>
    </source>
</reference>
<dbReference type="InterPro" id="IPR016181">
    <property type="entry name" value="Acyl_CoA_acyltransferase"/>
</dbReference>
<dbReference type="PROSITE" id="PS51186">
    <property type="entry name" value="GNAT"/>
    <property type="match status" value="1"/>
</dbReference>
<dbReference type="PANTHER" id="PTHR43792">
    <property type="entry name" value="GNAT FAMILY, PUTATIVE (AFU_ORTHOLOGUE AFUA_3G00765)-RELATED-RELATED"/>
    <property type="match status" value="1"/>
</dbReference>
<organism evidence="2 3">
    <name type="scientific">Pendulispora brunnea</name>
    <dbReference type="NCBI Taxonomy" id="2905690"/>
    <lineage>
        <taxon>Bacteria</taxon>
        <taxon>Pseudomonadati</taxon>
        <taxon>Myxococcota</taxon>
        <taxon>Myxococcia</taxon>
        <taxon>Myxococcales</taxon>
        <taxon>Sorangiineae</taxon>
        <taxon>Pendulisporaceae</taxon>
        <taxon>Pendulispora</taxon>
    </lineage>
</organism>